<keyword evidence="3" id="KW-1185">Reference proteome</keyword>
<proteinExistence type="predicted"/>
<accession>A0A9X4ME73</accession>
<dbReference type="AlphaFoldDB" id="A0A9X4ME73"/>
<dbReference type="InterPro" id="IPR002882">
    <property type="entry name" value="CofD"/>
</dbReference>
<keyword evidence="1" id="KW-0963">Cytoplasm</keyword>
<dbReference type="RefSeq" id="WP_307631644.1">
    <property type="nucleotide sequence ID" value="NZ_JAPHEH010000001.1"/>
</dbReference>
<comment type="caution">
    <text evidence="2">The sequence shown here is derived from an EMBL/GenBank/DDBJ whole genome shotgun (WGS) entry which is preliminary data.</text>
</comment>
<dbReference type="InterPro" id="IPR038136">
    <property type="entry name" value="CofD-like_dom_sf"/>
</dbReference>
<reference evidence="2" key="2">
    <citation type="submission" date="2022-10" db="EMBL/GenBank/DDBJ databases">
        <authorList>
            <person name="Aronson H.S."/>
        </authorList>
    </citation>
    <scope>NUCLEOTIDE SEQUENCE</scope>
    <source>
        <strain evidence="2">RS19-109</strain>
    </source>
</reference>
<name>A0A9X4ME73_9BACT</name>
<dbReference type="Proteomes" id="UP001154240">
    <property type="component" value="Unassembled WGS sequence"/>
</dbReference>
<dbReference type="SUPFAM" id="SSF142338">
    <property type="entry name" value="CofD-like"/>
    <property type="match status" value="1"/>
</dbReference>
<evidence type="ECO:0000256" key="1">
    <source>
        <dbReference type="ARBA" id="ARBA00022490"/>
    </source>
</evidence>
<dbReference type="Pfam" id="PF01933">
    <property type="entry name" value="CofD"/>
    <property type="match status" value="1"/>
</dbReference>
<organism evidence="2 3">
    <name type="scientific">Thiovibrio frasassiensis</name>
    <dbReference type="NCBI Taxonomy" id="2984131"/>
    <lineage>
        <taxon>Bacteria</taxon>
        <taxon>Pseudomonadati</taxon>
        <taxon>Thermodesulfobacteriota</taxon>
        <taxon>Desulfobulbia</taxon>
        <taxon>Desulfobulbales</taxon>
        <taxon>Thiovibrionaceae</taxon>
        <taxon>Thiovibrio</taxon>
    </lineage>
</organism>
<reference evidence="2" key="1">
    <citation type="journal article" date="2022" name="bioRxiv">
        <title>Thiovibrio frasassiensisgen. nov., sp. nov., an autotrophic, elemental sulfur disproportionating bacterium isolated from sulfidic karst sediment, and proposal of Thiovibrionaceae fam. nov.</title>
        <authorList>
            <person name="Aronson H."/>
            <person name="Thomas C."/>
            <person name="Bhattacharyya M."/>
            <person name="Eckstein S."/>
            <person name="Jensen S."/>
            <person name="Barco R."/>
            <person name="Macalady J."/>
            <person name="Amend J."/>
        </authorList>
    </citation>
    <scope>NUCLEOTIDE SEQUENCE</scope>
    <source>
        <strain evidence="2">RS19-109</strain>
    </source>
</reference>
<dbReference type="CDD" id="cd07187">
    <property type="entry name" value="YvcK_like"/>
    <property type="match status" value="1"/>
</dbReference>
<dbReference type="EMBL" id="JAPHEH010000001">
    <property type="protein sequence ID" value="MDG4474663.1"/>
    <property type="molecule type" value="Genomic_DNA"/>
</dbReference>
<sequence length="749" mass="82583">MTESLSVNELIARQAEARFGLLDLLPEGDLAEKLIALALSGPPPAPPGMATELACLTAALNATQTKDVRVVVFGGGTGLSNLIGGDSRNPLWPADPFQGLKEVFPQTRAVVCVTDDGGSTGELLKDLPLIALGDLRHVLLSSIRQAQLHQQYDLDEQEALLACREIHALFNHRFTARPASSRDLLRDAGVDLALLPQGMGQGLSHLLEALFSEPRLNLQLDRSHCLGNLLLAASILIRHDEVAGISRLAELIGANPEAVFPCTTTPARLKVLYANGVLVSGEFKSGQVRRGYPVDRVFVEYAAAPQAPPQVLAAIAEADIILFAPGSLFTSIVPILQVPGIAQAIRDNRWALKMLVANLWIQAGETDMAHDDQQKRFHVSDLLAAYHRNIPGGMEGLFAQILVLGLGDIPGSILQSYALENKVPIYLDRDKVRKMGFAPVEARLYDQADMEQRRVIQHDPASLAAAVRVMWAIRESLGKTEAKRLPGSGGGVEVLLDPHGQTASQRFGAIRKRLHALAIAPELQPVLAEIFWRHGDIPLSHLDGVAGIVLLDREEWGRNLAWDTILSFYDPRDRMIKIRKDILGEPEQFEVGLLIALGQSLLGNYAKEKRRLPVEREGESLGYEFRLRLRPETELRSFFSPEELAQFLGLVRMRQSTSDPNLYTRLVNGDEGFTPPGLLFGLTYAWYLDNRHVCHIEYKMSIDRMTSCGLIPEQKRIAGRRQAMIDFFRTVVFRYNAPQLQPSAAHALG</sequence>
<gene>
    <name evidence="2" type="ORF">OLX77_00635</name>
</gene>
<dbReference type="PANTHER" id="PTHR30135">
    <property type="entry name" value="UNCHARACTERIZED PROTEIN YVCK-RELATED"/>
    <property type="match status" value="1"/>
</dbReference>
<dbReference type="PANTHER" id="PTHR30135:SF3">
    <property type="entry name" value="GLUCONEOGENESIS FACTOR-RELATED"/>
    <property type="match status" value="1"/>
</dbReference>
<dbReference type="InterPro" id="IPR010119">
    <property type="entry name" value="Gluconeogen_factor"/>
</dbReference>
<dbReference type="Gene3D" id="3.40.50.10680">
    <property type="entry name" value="CofD-like domains"/>
    <property type="match status" value="1"/>
</dbReference>
<evidence type="ECO:0000313" key="3">
    <source>
        <dbReference type="Proteomes" id="UP001154240"/>
    </source>
</evidence>
<evidence type="ECO:0000313" key="2">
    <source>
        <dbReference type="EMBL" id="MDG4474663.1"/>
    </source>
</evidence>
<dbReference type="GO" id="GO:0043743">
    <property type="term" value="F:LPPG:FO 2-phospho-L-lactate transferase activity"/>
    <property type="evidence" value="ECO:0007669"/>
    <property type="project" value="InterPro"/>
</dbReference>
<protein>
    <submittedName>
        <fullName evidence="2">YvcK family protein</fullName>
    </submittedName>
</protein>